<feature type="compositionally biased region" description="Polar residues" evidence="1">
    <location>
        <begin position="287"/>
        <end position="302"/>
    </location>
</feature>
<dbReference type="Pfam" id="PF15996">
    <property type="entry name" value="PNISR"/>
    <property type="match status" value="1"/>
</dbReference>
<feature type="region of interest" description="Disordered" evidence="1">
    <location>
        <begin position="281"/>
        <end position="402"/>
    </location>
</feature>
<feature type="compositionally biased region" description="Pro residues" evidence="1">
    <location>
        <begin position="40"/>
        <end position="67"/>
    </location>
</feature>
<proteinExistence type="predicted"/>
<feature type="compositionally biased region" description="Acidic residues" evidence="1">
    <location>
        <begin position="306"/>
        <end position="317"/>
    </location>
</feature>
<feature type="compositionally biased region" description="Acidic residues" evidence="1">
    <location>
        <begin position="329"/>
        <end position="348"/>
    </location>
</feature>
<feature type="compositionally biased region" description="Polar residues" evidence="1">
    <location>
        <begin position="141"/>
        <end position="159"/>
    </location>
</feature>
<dbReference type="PANTHER" id="PTHR31518">
    <property type="entry name" value="ARGININE/SERINE-RICH PROTEIN PNISR"/>
    <property type="match status" value="1"/>
</dbReference>
<dbReference type="SUPFAM" id="SSF64005">
    <property type="entry name" value="Undecaprenyl diphosphate synthase"/>
    <property type="match status" value="1"/>
</dbReference>
<feature type="region of interest" description="Disordered" evidence="1">
    <location>
        <begin position="141"/>
        <end position="209"/>
    </location>
</feature>
<evidence type="ECO:0000313" key="3">
    <source>
        <dbReference type="Proteomes" id="UP000663856"/>
    </source>
</evidence>
<evidence type="ECO:0000256" key="1">
    <source>
        <dbReference type="SAM" id="MobiDB-lite"/>
    </source>
</evidence>
<feature type="compositionally biased region" description="Basic residues" evidence="1">
    <location>
        <begin position="542"/>
        <end position="556"/>
    </location>
</feature>
<organism evidence="2 3">
    <name type="scientific">Rotaria magnacalcarata</name>
    <dbReference type="NCBI Taxonomy" id="392030"/>
    <lineage>
        <taxon>Eukaryota</taxon>
        <taxon>Metazoa</taxon>
        <taxon>Spiralia</taxon>
        <taxon>Gnathifera</taxon>
        <taxon>Rotifera</taxon>
        <taxon>Eurotatoria</taxon>
        <taxon>Bdelloidea</taxon>
        <taxon>Philodinida</taxon>
        <taxon>Philodinidae</taxon>
        <taxon>Rotaria</taxon>
    </lineage>
</organism>
<name>A0A816VZX1_9BILA</name>
<feature type="compositionally biased region" description="Pro residues" evidence="1">
    <location>
        <begin position="166"/>
        <end position="193"/>
    </location>
</feature>
<protein>
    <submittedName>
        <fullName evidence="2">Uncharacterized protein</fullName>
    </submittedName>
</protein>
<accession>A0A816VZX1</accession>
<comment type="caution">
    <text evidence="2">The sequence shown here is derived from an EMBL/GenBank/DDBJ whole genome shotgun (WGS) entry which is preliminary data.</text>
</comment>
<gene>
    <name evidence="2" type="ORF">WKI299_LOCUS26306</name>
</gene>
<dbReference type="GO" id="GO:0016765">
    <property type="term" value="F:transferase activity, transferring alkyl or aryl (other than methyl) groups"/>
    <property type="evidence" value="ECO:0007669"/>
    <property type="project" value="InterPro"/>
</dbReference>
<feature type="region of interest" description="Disordered" evidence="1">
    <location>
        <begin position="27"/>
        <end position="72"/>
    </location>
</feature>
<feature type="compositionally biased region" description="Polar residues" evidence="1">
    <location>
        <begin position="480"/>
        <end position="491"/>
    </location>
</feature>
<feature type="compositionally biased region" description="Low complexity" evidence="1">
    <location>
        <begin position="28"/>
        <end position="39"/>
    </location>
</feature>
<feature type="compositionally biased region" description="Low complexity" evidence="1">
    <location>
        <begin position="557"/>
        <end position="567"/>
    </location>
</feature>
<sequence length="807" mass="91015">MYNTNWPLHQSTPTSNVDWGALADSWMQQREQQAQWQQAPLPPPPPPPPPPPQFLLSAPPIPPPGLPPIGMTFPPLPPTQLGIGSHHHQLQVGSNTTQESLTMTNIENSHWRPPPPPPQMMMSSGPQWRPNMNNNQPLFPMQSNMTSSFGGPQFWSSNNTSQQTVAPPPPVPAPVPPPPPQVPPQQSPIPPTFSAPSFQHPPIDKRIMNSSFNTSIPSLMDLPSYGKNNSAPPPMPVPPVAALPIAPPVKIANIPSGVNTNAKRRKIPAWLREELGRLEKEKEKKLQNTSNDNNSFSLNESYSKFDDDDDEEEDETNDEKFNESTTQFNDDDDDDENGEDIEQNDEEELHSKLVSSTPIVNRRSRFDDDKPTEQQQQLNVSAISRRTHSPPPSTNATTTTTTTFLEDDQIDKEAQLMNKLRRTLTELLLEVTNEEFAAIAKEVYLSCKAESSTPVIRKASGLSSLIQSFSGSDSDDEEAQGQSIVDTTVKNKSPIRAPVKQQNVLSKSTNKIFNDDSKLNKSKEKKSTRERSPSSSSSSHDHKSKKHHHKKHRRRSSSSSSHSSQSRLQTKKKSSNHDHHSEYNKSRKIIIHLISRSCYTITVNIDVSRNDPLNITNDPMDKIQFNKPTQALAMIINERIPDIDLWKFISNSIFFFRKLNIEHLIIYDYEGYIKVREASIMDYVHTCDKKIQSAQLLPTIHFLSLIDCSQTLTKVTQTLCRQVKENQLNCDAIQTDTIDRCYTQLATIPEINLALIIGPIKSALGLHPWLTRLTEFIMIDSYKQIQTTNSYINIVQRYNQIEQRQGR</sequence>
<dbReference type="Proteomes" id="UP000663856">
    <property type="component" value="Unassembled WGS sequence"/>
</dbReference>
<feature type="compositionally biased region" description="Basic and acidic residues" evidence="1">
    <location>
        <begin position="513"/>
        <end position="532"/>
    </location>
</feature>
<evidence type="ECO:0000313" key="2">
    <source>
        <dbReference type="EMBL" id="CAF2131122.1"/>
    </source>
</evidence>
<feature type="region of interest" description="Disordered" evidence="1">
    <location>
        <begin position="469"/>
        <end position="583"/>
    </location>
</feature>
<dbReference type="AlphaFoldDB" id="A0A816VZX1"/>
<dbReference type="InterPro" id="IPR031937">
    <property type="entry name" value="PNISR"/>
</dbReference>
<dbReference type="EMBL" id="CAJNRF010011392">
    <property type="protein sequence ID" value="CAF2131122.1"/>
    <property type="molecule type" value="Genomic_DNA"/>
</dbReference>
<dbReference type="Gene3D" id="3.40.1180.10">
    <property type="entry name" value="Decaprenyl diphosphate synthase-like"/>
    <property type="match status" value="1"/>
</dbReference>
<feature type="compositionally biased region" description="Polar residues" evidence="1">
    <location>
        <begin position="373"/>
        <end position="384"/>
    </location>
</feature>
<dbReference type="InterPro" id="IPR036424">
    <property type="entry name" value="UPP_synth-like_sf"/>
</dbReference>
<reference evidence="2" key="1">
    <citation type="submission" date="2021-02" db="EMBL/GenBank/DDBJ databases">
        <authorList>
            <person name="Nowell W R."/>
        </authorList>
    </citation>
    <scope>NUCLEOTIDE SEQUENCE</scope>
</reference>
<feature type="compositionally biased region" description="Polar residues" evidence="1">
    <location>
        <begin position="500"/>
        <end position="512"/>
    </location>
</feature>